<protein>
    <submittedName>
        <fullName evidence="2">Uncharacterized protein</fullName>
    </submittedName>
</protein>
<dbReference type="EMBL" id="BJUD01000023">
    <property type="protein sequence ID" value="GEK28897.1"/>
    <property type="molecule type" value="Genomic_DNA"/>
</dbReference>
<gene>
    <name evidence="2" type="ORF">LSI01_12080</name>
</gene>
<keyword evidence="1" id="KW-1133">Transmembrane helix</keyword>
<reference evidence="2 3" key="1">
    <citation type="submission" date="2019-07" db="EMBL/GenBank/DDBJ databases">
        <title>Whole genome shotgun sequence of Lactobacillus siliginis NBRC 101315.</title>
        <authorList>
            <person name="Hosoyama A."/>
            <person name="Uohara A."/>
            <person name="Ohji S."/>
            <person name="Ichikawa N."/>
        </authorList>
    </citation>
    <scope>NUCLEOTIDE SEQUENCE [LARGE SCALE GENOMIC DNA]</scope>
    <source>
        <strain evidence="2 3">NBRC 101315</strain>
    </source>
</reference>
<feature type="transmembrane region" description="Helical" evidence="1">
    <location>
        <begin position="206"/>
        <end position="228"/>
    </location>
</feature>
<evidence type="ECO:0000256" key="1">
    <source>
        <dbReference type="SAM" id="Phobius"/>
    </source>
</evidence>
<organism evidence="2 3">
    <name type="scientific">Furfurilactobacillus siliginis</name>
    <dbReference type="NCBI Taxonomy" id="348151"/>
    <lineage>
        <taxon>Bacteria</taxon>
        <taxon>Bacillati</taxon>
        <taxon>Bacillota</taxon>
        <taxon>Bacilli</taxon>
        <taxon>Lactobacillales</taxon>
        <taxon>Lactobacillaceae</taxon>
        <taxon>Furfurilactobacillus</taxon>
    </lineage>
</organism>
<proteinExistence type="predicted"/>
<keyword evidence="1" id="KW-0472">Membrane</keyword>
<feature type="transmembrane region" description="Helical" evidence="1">
    <location>
        <begin position="20"/>
        <end position="42"/>
    </location>
</feature>
<feature type="transmembrane region" description="Helical" evidence="1">
    <location>
        <begin position="87"/>
        <end position="109"/>
    </location>
</feature>
<sequence>MINRNTKQLLAGHFGINSQVYLGALGIIVHEASHLLMALLFGHKITRFRLLKFAHPENRERDPEAMTLGYVNHRWNSGDTYQTMGNFFIGFAPIVGVSALLFGLTAWLLPQTYGNILAFAQDPSWSALFHAPVSDVATGPFLAHLLLWLILVTNLSVGGFDLSAADLKNSANGLTSYVIVLSFIAVSAGVLEWSLAVWFSQHLLPVFMALLLVVVISGVVNGLVRLVIKKF</sequence>
<accession>A0A510VPN6</accession>
<name>A0A510VPN6_9LACO</name>
<keyword evidence="1" id="KW-0812">Transmembrane</keyword>
<dbReference type="AlphaFoldDB" id="A0A510VPN6"/>
<comment type="caution">
    <text evidence="2">The sequence shown here is derived from an EMBL/GenBank/DDBJ whole genome shotgun (WGS) entry which is preliminary data.</text>
</comment>
<feature type="transmembrane region" description="Helical" evidence="1">
    <location>
        <begin position="141"/>
        <end position="162"/>
    </location>
</feature>
<feature type="transmembrane region" description="Helical" evidence="1">
    <location>
        <begin position="174"/>
        <end position="200"/>
    </location>
</feature>
<evidence type="ECO:0000313" key="2">
    <source>
        <dbReference type="EMBL" id="GEK28897.1"/>
    </source>
</evidence>
<evidence type="ECO:0000313" key="3">
    <source>
        <dbReference type="Proteomes" id="UP000321429"/>
    </source>
</evidence>
<dbReference type="Proteomes" id="UP000321429">
    <property type="component" value="Unassembled WGS sequence"/>
</dbReference>